<dbReference type="Proteomes" id="UP001243375">
    <property type="component" value="Unassembled WGS sequence"/>
</dbReference>
<comment type="caution">
    <text evidence="1">The sequence shown here is derived from an EMBL/GenBank/DDBJ whole genome shotgun (WGS) entry which is preliminary data.</text>
</comment>
<organism evidence="1 2">
    <name type="scientific">Naganishia vaughanmartiniae</name>
    <dbReference type="NCBI Taxonomy" id="1424756"/>
    <lineage>
        <taxon>Eukaryota</taxon>
        <taxon>Fungi</taxon>
        <taxon>Dikarya</taxon>
        <taxon>Basidiomycota</taxon>
        <taxon>Agaricomycotina</taxon>
        <taxon>Tremellomycetes</taxon>
        <taxon>Filobasidiales</taxon>
        <taxon>Filobasidiaceae</taxon>
        <taxon>Naganishia</taxon>
    </lineage>
</organism>
<dbReference type="EMBL" id="JASBWU010000011">
    <property type="protein sequence ID" value="KAJ9118296.1"/>
    <property type="molecule type" value="Genomic_DNA"/>
</dbReference>
<protein>
    <submittedName>
        <fullName evidence="1">Uncharacterized protein</fullName>
    </submittedName>
</protein>
<sequence length="159" mass="17923">MRNHTPFHDNDFSIHKILNELHPYYMHHAPRRLLPPEHGLGDVVVQDITRDLLAALKRVVPGGIVRSGGRGRGTVKRDRRNVVEYFVKRYPEGEGGWEDEETFRDSHDSRVVYYKEFPVEATCEKLVDAGGAVLAYENGAALLDQGKEVMVNEGEAVAV</sequence>
<accession>A0ACC2X3R3</accession>
<reference evidence="1" key="1">
    <citation type="submission" date="2023-04" db="EMBL/GenBank/DDBJ databases">
        <title>Draft Genome sequencing of Naganishia species isolated from polar environments using Oxford Nanopore Technology.</title>
        <authorList>
            <person name="Leo P."/>
            <person name="Venkateswaran K."/>
        </authorList>
    </citation>
    <scope>NUCLEOTIDE SEQUENCE</scope>
    <source>
        <strain evidence="1">MNA-CCFEE 5425</strain>
    </source>
</reference>
<name>A0ACC2X3R3_9TREE</name>
<evidence type="ECO:0000313" key="2">
    <source>
        <dbReference type="Proteomes" id="UP001243375"/>
    </source>
</evidence>
<evidence type="ECO:0000313" key="1">
    <source>
        <dbReference type="EMBL" id="KAJ9118296.1"/>
    </source>
</evidence>
<proteinExistence type="predicted"/>
<keyword evidence="2" id="KW-1185">Reference proteome</keyword>
<gene>
    <name evidence="1" type="ORF">QFC22_004207</name>
</gene>